<dbReference type="InterPro" id="IPR029058">
    <property type="entry name" value="AB_hydrolase_fold"/>
</dbReference>
<dbReference type="Pfam" id="PF01738">
    <property type="entry name" value="DLH"/>
    <property type="match status" value="1"/>
</dbReference>
<protein>
    <submittedName>
        <fullName evidence="2">Alpha/beta hydrolase</fullName>
    </submittedName>
</protein>
<dbReference type="InterPro" id="IPR002925">
    <property type="entry name" value="Dienelactn_hydro"/>
</dbReference>
<proteinExistence type="predicted"/>
<keyword evidence="3" id="KW-1185">Reference proteome</keyword>
<organism evidence="2 3">
    <name type="scientific">Streptomyces vulcanius</name>
    <dbReference type="NCBI Taxonomy" id="1441876"/>
    <lineage>
        <taxon>Bacteria</taxon>
        <taxon>Bacillati</taxon>
        <taxon>Actinomycetota</taxon>
        <taxon>Actinomycetes</taxon>
        <taxon>Kitasatosporales</taxon>
        <taxon>Streptomycetaceae</taxon>
        <taxon>Streptomyces</taxon>
    </lineage>
</organism>
<keyword evidence="2" id="KW-0378">Hydrolase</keyword>
<dbReference type="Gene3D" id="3.40.50.1820">
    <property type="entry name" value="alpha/beta hydrolase"/>
    <property type="match status" value="1"/>
</dbReference>
<dbReference type="PANTHER" id="PTHR47751">
    <property type="entry name" value="SUPERFAMILY HYDROLASE, PUTATIVE (AFU_ORTHOLOGUE AFUA_2G16580)-RELATED"/>
    <property type="match status" value="1"/>
</dbReference>
<evidence type="ECO:0000259" key="1">
    <source>
        <dbReference type="Pfam" id="PF01738"/>
    </source>
</evidence>
<dbReference type="SUPFAM" id="SSF53474">
    <property type="entry name" value="alpha/beta-Hydrolases"/>
    <property type="match status" value="1"/>
</dbReference>
<evidence type="ECO:0000313" key="3">
    <source>
        <dbReference type="Proteomes" id="UP001595839"/>
    </source>
</evidence>
<dbReference type="GO" id="GO:0016787">
    <property type="term" value="F:hydrolase activity"/>
    <property type="evidence" value="ECO:0007669"/>
    <property type="project" value="UniProtKB-KW"/>
</dbReference>
<gene>
    <name evidence="2" type="ORF">ACFPIH_23710</name>
</gene>
<dbReference type="Proteomes" id="UP001595839">
    <property type="component" value="Unassembled WGS sequence"/>
</dbReference>
<dbReference type="RefSeq" id="WP_381174917.1">
    <property type="nucleotide sequence ID" value="NZ_JBHSFK010000015.1"/>
</dbReference>
<feature type="domain" description="Dienelactone hydrolase" evidence="1">
    <location>
        <begin position="30"/>
        <end position="132"/>
    </location>
</feature>
<dbReference type="EMBL" id="JBHSFK010000015">
    <property type="protein sequence ID" value="MFC4502496.1"/>
    <property type="molecule type" value="Genomic_DNA"/>
</dbReference>
<dbReference type="InterPro" id="IPR051411">
    <property type="entry name" value="Polyketide_trans_af380"/>
</dbReference>
<name>A0ABV9AYF2_9ACTN</name>
<evidence type="ECO:0000313" key="2">
    <source>
        <dbReference type="EMBL" id="MFC4502496.1"/>
    </source>
</evidence>
<accession>A0ABV9AYF2</accession>
<dbReference type="Gene3D" id="1.10.10.800">
    <property type="match status" value="1"/>
</dbReference>
<sequence length="305" mass="33615">MTQKVSFPHGTHQVVGNLFLPPGFDEGRTYAAVVVTHPFGGVKEQTSGLYAEKLAEQGFIALAYDASHYGESGGEPRLYEVPGDRVEDIRCAVDHLGNHPQVDPDRIGALGICAGGGYTVNAAQTEARIKAVGTVSAFDVGSARREGVPRGLFSEEFRVRRLKEIGEQRTKEAAGEPLRMINFVPMSAEEITQDTPELYREGYDYYCTPRGQHPNAPGRYVFTSLDKQMAFDAFAHVESISPRPLLMIAGSEADTRYFSEEAVARAKEPREVFVVDGATHIDLYDKPEFVPQVVAKLTDFYAKHL</sequence>
<dbReference type="PANTHER" id="PTHR47751:SF1">
    <property type="entry name" value="SUPERFAMILY HYDROLASE, PUTATIVE (AFU_ORTHOLOGUE AFUA_2G16580)-RELATED"/>
    <property type="match status" value="1"/>
</dbReference>
<comment type="caution">
    <text evidence="2">The sequence shown here is derived from an EMBL/GenBank/DDBJ whole genome shotgun (WGS) entry which is preliminary data.</text>
</comment>
<reference evidence="3" key="1">
    <citation type="journal article" date="2019" name="Int. J. Syst. Evol. Microbiol.">
        <title>The Global Catalogue of Microorganisms (GCM) 10K type strain sequencing project: providing services to taxonomists for standard genome sequencing and annotation.</title>
        <authorList>
            <consortium name="The Broad Institute Genomics Platform"/>
            <consortium name="The Broad Institute Genome Sequencing Center for Infectious Disease"/>
            <person name="Wu L."/>
            <person name="Ma J."/>
        </authorList>
    </citation>
    <scope>NUCLEOTIDE SEQUENCE [LARGE SCALE GENOMIC DNA]</scope>
    <source>
        <strain evidence="3">CGMCC 4.7177</strain>
    </source>
</reference>